<dbReference type="SMART" id="SM00460">
    <property type="entry name" value="TGc"/>
    <property type="match status" value="1"/>
</dbReference>
<dbReference type="RefSeq" id="WP_062820522.1">
    <property type="nucleotide sequence ID" value="NZ_CP014352.1"/>
</dbReference>
<feature type="transmembrane region" description="Helical" evidence="2">
    <location>
        <begin position="616"/>
        <end position="637"/>
    </location>
</feature>
<feature type="transmembrane region" description="Helical" evidence="2">
    <location>
        <begin position="182"/>
        <end position="201"/>
    </location>
</feature>
<dbReference type="SUPFAM" id="SSF54001">
    <property type="entry name" value="Cysteine proteinases"/>
    <property type="match status" value="1"/>
</dbReference>
<dbReference type="PANTHER" id="PTHR42736">
    <property type="entry name" value="PROTEIN-GLUTAMINE GAMMA-GLUTAMYLTRANSFERASE"/>
    <property type="match status" value="1"/>
</dbReference>
<feature type="compositionally biased region" description="Low complexity" evidence="1">
    <location>
        <begin position="569"/>
        <end position="608"/>
    </location>
</feature>
<feature type="transmembrane region" description="Helical" evidence="2">
    <location>
        <begin position="133"/>
        <end position="152"/>
    </location>
</feature>
<keyword evidence="2" id="KW-0472">Membrane</keyword>
<evidence type="ECO:0000256" key="1">
    <source>
        <dbReference type="SAM" id="MobiDB-lite"/>
    </source>
</evidence>
<sequence length="756" mass="80314">MSRRSPSTGTQSPTFGLDATVWSTSIAVAVAMVLGSVTLIPLTADRGYILLAGLTVLIIEAISVTGRWLRLAGWVIHVLQALVLLGIGVGLGFSAAHSLNVGGSWFQQLWRVLLESSVTVQTQAAPLPADAGVRWLMVLLIGLVTILADILVLTLESPVWAIAPLLTLYIIPALTLRQDIPWWSFVLMAVGYLGVLLAEQLTTSRRWTRNLSSDSADSGSSRHRGAAGTALGGLGVAVAIPALALSLVLGSVLPTFGSLDINSPRPRGSGPLQLADPTIDLQKNLNQQSNSVVLRYNTPSRTGEYLRLASLTRVNSSGWHVSPVNLSQDAPASVPGLNASSTRRTVNVQIGDFGSEYLPAPYAPLTAPQGDWAWDPTNLTVISTANDRTDATRGLSYSVTSMSPDPDLGSFSQAAAGTPADKGTTTVPKDVPEQILKLTHSITATENTPVSRAVAIQEWLRDPRRFTYSTTAPPGDGYSVLTNFLTKTRSGYCIHFASAMALMARIEGIPSRVSVGFLPGTRQGDRWSVKASNMHAWPELYFQGYGWVRFEPTAAVASAPAWSVENPDSVPSSSASPSAGTSVPSSSPSASASPSTSSSPEPGATSSTGSSIPWNIIWRIAAAVLVVLALCLAPMTVRAARRRRRMSADDPSELVAGAWREVHDSWTDHGLVWPTGSPRQQFDEASRQLGDPGAGALHRLAMAEERARYARSLGELGDVTGDVSVVRRALKAGQTPRSNLLAGWLPASLWHRSGRG</sequence>
<gene>
    <name evidence="4" type="ORF">AXH35_16330</name>
</gene>
<evidence type="ECO:0000313" key="5">
    <source>
        <dbReference type="Proteomes" id="UP000075221"/>
    </source>
</evidence>
<keyword evidence="2" id="KW-0812">Transmembrane</keyword>
<feature type="transmembrane region" description="Helical" evidence="2">
    <location>
        <begin position="81"/>
        <end position="99"/>
    </location>
</feature>
<feature type="transmembrane region" description="Helical" evidence="2">
    <location>
        <begin position="230"/>
        <end position="253"/>
    </location>
</feature>
<dbReference type="Pfam" id="PF11992">
    <property type="entry name" value="TgpA_N"/>
    <property type="match status" value="1"/>
</dbReference>
<evidence type="ECO:0000259" key="3">
    <source>
        <dbReference type="SMART" id="SM00460"/>
    </source>
</evidence>
<feature type="transmembrane region" description="Helical" evidence="2">
    <location>
        <begin position="48"/>
        <end position="69"/>
    </location>
</feature>
<reference evidence="4 5" key="1">
    <citation type="submission" date="2016-02" db="EMBL/GenBank/DDBJ databases">
        <title>Complete Genome Sequence of Propionibacterium acidipropionici ATCC 55737.</title>
        <authorList>
            <person name="Luna Flores C.H."/>
            <person name="Nielsen L.K."/>
            <person name="Marcellin E."/>
        </authorList>
    </citation>
    <scope>NUCLEOTIDE SEQUENCE [LARGE SCALE GENOMIC DNA]</scope>
    <source>
        <strain evidence="4 5">ATCC 55737</strain>
    </source>
</reference>
<dbReference type="InterPro" id="IPR038765">
    <property type="entry name" value="Papain-like_cys_pep_sf"/>
</dbReference>
<feature type="domain" description="Transglutaminase-like" evidence="3">
    <location>
        <begin position="485"/>
        <end position="554"/>
    </location>
</feature>
<dbReference type="AlphaFoldDB" id="A0AAC8YHN8"/>
<dbReference type="InterPro" id="IPR021878">
    <property type="entry name" value="TgpA_N"/>
</dbReference>
<dbReference type="Proteomes" id="UP000075221">
    <property type="component" value="Chromosome"/>
</dbReference>
<dbReference type="Gene3D" id="3.10.620.30">
    <property type="match status" value="1"/>
</dbReference>
<feature type="transmembrane region" description="Helical" evidence="2">
    <location>
        <begin position="21"/>
        <end position="42"/>
    </location>
</feature>
<feature type="region of interest" description="Disordered" evidence="1">
    <location>
        <begin position="402"/>
        <end position="427"/>
    </location>
</feature>
<feature type="transmembrane region" description="Helical" evidence="2">
    <location>
        <begin position="159"/>
        <end position="176"/>
    </location>
</feature>
<dbReference type="InterPro" id="IPR002931">
    <property type="entry name" value="Transglutaminase-like"/>
</dbReference>
<dbReference type="Pfam" id="PF01841">
    <property type="entry name" value="Transglut_core"/>
    <property type="match status" value="1"/>
</dbReference>
<keyword evidence="2" id="KW-1133">Transmembrane helix</keyword>
<protein>
    <recommendedName>
        <fullName evidence="3">Transglutaminase-like domain-containing protein</fullName>
    </recommendedName>
</protein>
<accession>A0AAC8YHN8</accession>
<dbReference type="InterPro" id="IPR052901">
    <property type="entry name" value="Bact_TGase-like"/>
</dbReference>
<proteinExistence type="predicted"/>
<name>A0AAC8YHN8_9ACTN</name>
<feature type="region of interest" description="Disordered" evidence="1">
    <location>
        <begin position="566"/>
        <end position="608"/>
    </location>
</feature>
<evidence type="ECO:0000256" key="2">
    <source>
        <dbReference type="SAM" id="Phobius"/>
    </source>
</evidence>
<dbReference type="PANTHER" id="PTHR42736:SF1">
    <property type="entry name" value="PROTEIN-GLUTAMINE GAMMA-GLUTAMYLTRANSFERASE"/>
    <property type="match status" value="1"/>
</dbReference>
<organism evidence="4 5">
    <name type="scientific">Acidipropionibacterium acidipropionici</name>
    <dbReference type="NCBI Taxonomy" id="1748"/>
    <lineage>
        <taxon>Bacteria</taxon>
        <taxon>Bacillati</taxon>
        <taxon>Actinomycetota</taxon>
        <taxon>Actinomycetes</taxon>
        <taxon>Propionibacteriales</taxon>
        <taxon>Propionibacteriaceae</taxon>
        <taxon>Acidipropionibacterium</taxon>
    </lineage>
</organism>
<evidence type="ECO:0000313" key="4">
    <source>
        <dbReference type="EMBL" id="AMS06779.1"/>
    </source>
</evidence>
<dbReference type="EMBL" id="CP014352">
    <property type="protein sequence ID" value="AMS06779.1"/>
    <property type="molecule type" value="Genomic_DNA"/>
</dbReference>